<dbReference type="GO" id="GO:0046872">
    <property type="term" value="F:metal ion binding"/>
    <property type="evidence" value="ECO:0007669"/>
    <property type="project" value="InterPro"/>
</dbReference>
<accession>A0A3N5CF56</accession>
<dbReference type="InterPro" id="IPR050361">
    <property type="entry name" value="MPP/UQCRC_Complex"/>
</dbReference>
<comment type="caution">
    <text evidence="3">The sequence shown here is derived from an EMBL/GenBank/DDBJ whole genome shotgun (WGS) entry which is preliminary data.</text>
</comment>
<dbReference type="InterPro" id="IPR011765">
    <property type="entry name" value="Pept_M16_N"/>
</dbReference>
<evidence type="ECO:0000259" key="1">
    <source>
        <dbReference type="Pfam" id="PF00675"/>
    </source>
</evidence>
<organism evidence="3 4">
    <name type="scientific">Aquisalibacillus elongatus</name>
    <dbReference type="NCBI Taxonomy" id="485577"/>
    <lineage>
        <taxon>Bacteria</taxon>
        <taxon>Bacillati</taxon>
        <taxon>Bacillota</taxon>
        <taxon>Bacilli</taxon>
        <taxon>Bacillales</taxon>
        <taxon>Bacillaceae</taxon>
        <taxon>Aquisalibacillus</taxon>
    </lineage>
</organism>
<evidence type="ECO:0000313" key="4">
    <source>
        <dbReference type="Proteomes" id="UP000276443"/>
    </source>
</evidence>
<proteinExistence type="predicted"/>
<feature type="domain" description="Peptidase M16 N-terminal" evidence="1">
    <location>
        <begin position="63"/>
        <end position="168"/>
    </location>
</feature>
<dbReference type="AlphaFoldDB" id="A0A3N5CF56"/>
<dbReference type="OrthoDB" id="9811314at2"/>
<keyword evidence="4" id="KW-1185">Reference proteome</keyword>
<dbReference type="InterPro" id="IPR011249">
    <property type="entry name" value="Metalloenz_LuxS/M16"/>
</dbReference>
<dbReference type="Gene3D" id="3.30.830.10">
    <property type="entry name" value="Metalloenzyme, LuxS/M16 peptidase-like"/>
    <property type="match status" value="2"/>
</dbReference>
<name>A0A3N5CF56_9BACI</name>
<dbReference type="Proteomes" id="UP000276443">
    <property type="component" value="Unassembled WGS sequence"/>
</dbReference>
<dbReference type="PANTHER" id="PTHR11851">
    <property type="entry name" value="METALLOPROTEASE"/>
    <property type="match status" value="1"/>
</dbReference>
<sequence length="430" mass="50118">MNKIEIPRINESMYHKQLENGLDVFLYPKPEVEKTFAIFSTKYGSIDQTFTPIGETEKVSVPDGIAHFLEHKMFEKEDGDVFQHFSERGASANAFTSFTQTAYLFSSTTAEEQNVETLLNFVQDPYFTEETVEKEKGIIEQEIKMYDDQADWRLFFGTIGSLYENHPVRIDIAGTVDSIYDITHEDLYTCYHTFYHPSNMSMFVIGNFDHEKMFDLIQQNQNEKNFKEPNGIDRFYGDEADTVYKSLEKIYMPVQTPKCMVAVKEKADNLAQDQLLKNDLVRDILIDLYFSKSGSYYEELYQEGLVIDKLRLELYLEESFGFSAIGGSTTKPQEFGERVKVMLLKIKDEPIDQTEFDRAKKKKYGELIREFNELEGTANTIIHYHHLGIDYREVFELLENLTLDEVNQIIDDWISEDRISICMVLPEDEQ</sequence>
<evidence type="ECO:0000313" key="3">
    <source>
        <dbReference type="EMBL" id="RPF55931.1"/>
    </source>
</evidence>
<dbReference type="RefSeq" id="WP_124219936.1">
    <property type="nucleotide sequence ID" value="NZ_RKRF01000007.1"/>
</dbReference>
<reference evidence="3 4" key="1">
    <citation type="submission" date="2018-11" db="EMBL/GenBank/DDBJ databases">
        <title>Genomic Encyclopedia of Type Strains, Phase IV (KMG-IV): sequencing the most valuable type-strain genomes for metagenomic binning, comparative biology and taxonomic classification.</title>
        <authorList>
            <person name="Goeker M."/>
        </authorList>
    </citation>
    <scope>NUCLEOTIDE SEQUENCE [LARGE SCALE GENOMIC DNA]</scope>
    <source>
        <strain evidence="3 4">DSM 18090</strain>
    </source>
</reference>
<dbReference type="EMBL" id="RKRF01000007">
    <property type="protein sequence ID" value="RPF55931.1"/>
    <property type="molecule type" value="Genomic_DNA"/>
</dbReference>
<feature type="domain" description="Peptidase M16 C-terminal" evidence="2">
    <location>
        <begin position="181"/>
        <end position="362"/>
    </location>
</feature>
<gene>
    <name evidence="3" type="ORF">EDC24_0817</name>
</gene>
<dbReference type="NCBIfam" id="NF047421">
    <property type="entry name" value="YfmH_fam"/>
    <property type="match status" value="1"/>
</dbReference>
<dbReference type="InterPro" id="IPR007863">
    <property type="entry name" value="Peptidase_M16_C"/>
</dbReference>
<dbReference type="SUPFAM" id="SSF63411">
    <property type="entry name" value="LuxS/MPP-like metallohydrolase"/>
    <property type="match status" value="2"/>
</dbReference>
<dbReference type="PANTHER" id="PTHR11851:SF134">
    <property type="entry name" value="ZINC-DEPENDENT PROTEASE"/>
    <property type="match status" value="1"/>
</dbReference>
<evidence type="ECO:0000259" key="2">
    <source>
        <dbReference type="Pfam" id="PF05193"/>
    </source>
</evidence>
<dbReference type="Pfam" id="PF00675">
    <property type="entry name" value="Peptidase_M16"/>
    <property type="match status" value="1"/>
</dbReference>
<dbReference type="Pfam" id="PF05193">
    <property type="entry name" value="Peptidase_M16_C"/>
    <property type="match status" value="1"/>
</dbReference>
<protein>
    <submittedName>
        <fullName evidence="3">Putative Zn-dependent peptidase</fullName>
    </submittedName>
</protein>